<evidence type="ECO:0000256" key="1">
    <source>
        <dbReference type="SAM" id="MobiDB-lite"/>
    </source>
</evidence>
<evidence type="ECO:0000256" key="2">
    <source>
        <dbReference type="SAM" id="Phobius"/>
    </source>
</evidence>
<dbReference type="STRING" id="1528099.AL705_07355"/>
<name>A0A0M5KZR5_9ACTN</name>
<reference evidence="4 6" key="3">
    <citation type="submission" date="2019-04" db="EMBL/GenBank/DDBJ databases">
        <authorList>
            <person name="Seth-Smith MB H."/>
            <person name="Seth-Smith H."/>
        </authorList>
    </citation>
    <scope>NUCLEOTIDE SEQUENCE [LARGE SCALE GENOMIC DNA]</scope>
    <source>
        <strain evidence="4">USB-603019</strain>
    </source>
</reference>
<dbReference type="KEGG" id="cbq:AL705_07355"/>
<dbReference type="AlphaFoldDB" id="A0A0M5KZR5"/>
<dbReference type="Proteomes" id="UP000068137">
    <property type="component" value="Chromosome"/>
</dbReference>
<keyword evidence="6" id="KW-1185">Reference proteome</keyword>
<evidence type="ECO:0000313" key="6">
    <source>
        <dbReference type="Proteomes" id="UP000324288"/>
    </source>
</evidence>
<keyword evidence="2" id="KW-1133">Transmembrane helix</keyword>
<reference evidence="3" key="2">
    <citation type="journal article" date="2016" name="Int. J. Syst. Evol. Microbiol.">
        <title>Lawsonella clevelandensis gen. nov., sp. nov., a new member of the suborder Corynebacterineae isolated from human abscesses.</title>
        <authorList>
            <person name="Bell M.E."/>
            <person name="Bernard K.A."/>
            <person name="Harrington S.M."/>
            <person name="Patel N.B."/>
            <person name="Tucker T.A."/>
            <person name="Metcalfe M.G."/>
            <person name="McQuiston J.R."/>
        </authorList>
    </citation>
    <scope>NUCLEOTIDE SEQUENCE</scope>
    <source>
        <strain evidence="3">X1698</strain>
    </source>
</reference>
<dbReference type="RefSeq" id="WP_053962450.1">
    <property type="nucleotide sequence ID" value="NZ_CP012390.1"/>
</dbReference>
<feature type="transmembrane region" description="Helical" evidence="2">
    <location>
        <begin position="42"/>
        <end position="64"/>
    </location>
</feature>
<sequence>MTDHVTPNDVANMSAGEQIPDNMQEERSEGREFTPPASQEEFGGFMLLLGFLAFFVRFRGYILATSGAF</sequence>
<keyword evidence="2" id="KW-0472">Membrane</keyword>
<keyword evidence="2" id="KW-0812">Transmembrane</keyword>
<dbReference type="EMBL" id="CP012390">
    <property type="protein sequence ID" value="ALE19379.1"/>
    <property type="molecule type" value="Genomic_DNA"/>
</dbReference>
<gene>
    <name evidence="3" type="ORF">AL705_07355</name>
    <name evidence="4" type="ORF">LC603019_01460</name>
</gene>
<feature type="region of interest" description="Disordered" evidence="1">
    <location>
        <begin position="1"/>
        <end position="37"/>
    </location>
</feature>
<dbReference type="Proteomes" id="UP000324288">
    <property type="component" value="Chromosome"/>
</dbReference>
<proteinExistence type="predicted"/>
<organism evidence="3 5">
    <name type="scientific">Lawsonella clevelandensis</name>
    <dbReference type="NCBI Taxonomy" id="1528099"/>
    <lineage>
        <taxon>Bacteria</taxon>
        <taxon>Bacillati</taxon>
        <taxon>Actinomycetota</taxon>
        <taxon>Actinomycetes</taxon>
        <taxon>Mycobacteriales</taxon>
        <taxon>Lawsonellaceae</taxon>
        <taxon>Lawsonella</taxon>
    </lineage>
</organism>
<evidence type="ECO:0000313" key="4">
    <source>
        <dbReference type="EMBL" id="VHO01527.1"/>
    </source>
</evidence>
<accession>A0A0M5KZR5</accession>
<evidence type="ECO:0000313" key="3">
    <source>
        <dbReference type="EMBL" id="ALE19379.1"/>
    </source>
</evidence>
<protein>
    <submittedName>
        <fullName evidence="3">Uncharacterized protein</fullName>
    </submittedName>
</protein>
<dbReference type="EMBL" id="LR584267">
    <property type="protein sequence ID" value="VHO01527.1"/>
    <property type="molecule type" value="Genomic_DNA"/>
</dbReference>
<evidence type="ECO:0000313" key="5">
    <source>
        <dbReference type="Proteomes" id="UP000068137"/>
    </source>
</evidence>
<reference evidence="3 5" key="1">
    <citation type="journal article" date="2015" name="Genome Announc.">
        <title>Complete Genome Sequences for Two Strains of a Novel Fastidious, Partially Acid-Fast, Gram-Positive Corynebacterineae Bacterium, Derived from Human Clinical Samples.</title>
        <authorList>
            <person name="Nicholson A.C."/>
            <person name="Bell M."/>
            <person name="Humrighouse B.W."/>
            <person name="McQuiston J.R."/>
        </authorList>
    </citation>
    <scope>NUCLEOTIDE SEQUENCE [LARGE SCALE GENOMIC DNA]</scope>
    <source>
        <strain evidence="3 5">X1698</strain>
    </source>
</reference>